<evidence type="ECO:0000313" key="1">
    <source>
        <dbReference type="EMBL" id="MCF6379517.1"/>
    </source>
</evidence>
<keyword evidence="2" id="KW-1185">Reference proteome</keyword>
<dbReference type="PANTHER" id="PTHR43235">
    <property type="entry name" value="GLUTAMINE AMIDOTRANSFERASE PB2B2.05-RELATED"/>
    <property type="match status" value="1"/>
</dbReference>
<dbReference type="InterPro" id="IPR044668">
    <property type="entry name" value="PuuD-like"/>
</dbReference>
<dbReference type="PROSITE" id="PS51273">
    <property type="entry name" value="GATASE_TYPE_1"/>
    <property type="match status" value="1"/>
</dbReference>
<gene>
    <name evidence="1" type="ORF">L2K70_18040</name>
</gene>
<dbReference type="Gene3D" id="3.40.50.880">
    <property type="match status" value="1"/>
</dbReference>
<name>A0ABS9HEA1_9ACTN</name>
<sequence>MSNGTDAPVVGLTTYRQEAAWGVWHTRADLLPTEYAVAVEAAGGVPLLLPPVAAAGAAARVVQRVDALVISGGADVDPARYGAEPHERTTGLRPDRDEWELALLTAADEAGLPVLGICRGMQLMAVHAGGTLDQHTPDLVGTDAHSPGGDVYGDVEVETAPGSRLATLVGQRVEVGCHHHQSVATHPGFTAVARAVDGTLEAMEADGDRFRMAVQWHPETRVEIGLMAGLVAAAREHAAR</sequence>
<proteinExistence type="predicted"/>
<dbReference type="RefSeq" id="WP_236404621.1">
    <property type="nucleotide sequence ID" value="NZ_JAKJHZ010000010.1"/>
</dbReference>
<accession>A0ABS9HEA1</accession>
<dbReference type="GO" id="GO:0016787">
    <property type="term" value="F:hydrolase activity"/>
    <property type="evidence" value="ECO:0007669"/>
    <property type="project" value="UniProtKB-KW"/>
</dbReference>
<reference evidence="1 2" key="1">
    <citation type="submission" date="2022-01" db="EMBL/GenBank/DDBJ databases">
        <title>Nocardioides sp. nov., an actinomycete isolated from mining soil.</title>
        <authorList>
            <person name="Liu L."/>
        </authorList>
    </citation>
    <scope>NUCLEOTIDE SEQUENCE [LARGE SCALE GENOMIC DNA]</scope>
    <source>
        <strain evidence="1 2">KLBMP 9356</strain>
    </source>
</reference>
<dbReference type="SUPFAM" id="SSF52317">
    <property type="entry name" value="Class I glutamine amidotransferase-like"/>
    <property type="match status" value="1"/>
</dbReference>
<dbReference type="InterPro" id="IPR011697">
    <property type="entry name" value="Peptidase_C26"/>
</dbReference>
<organism evidence="1 2">
    <name type="scientific">Nocardioides potassii</name>
    <dbReference type="NCBI Taxonomy" id="2911371"/>
    <lineage>
        <taxon>Bacteria</taxon>
        <taxon>Bacillati</taxon>
        <taxon>Actinomycetota</taxon>
        <taxon>Actinomycetes</taxon>
        <taxon>Propionibacteriales</taxon>
        <taxon>Nocardioidaceae</taxon>
        <taxon>Nocardioides</taxon>
    </lineage>
</organism>
<dbReference type="CDD" id="cd01745">
    <property type="entry name" value="GATase1_2"/>
    <property type="match status" value="1"/>
</dbReference>
<dbReference type="Pfam" id="PF07722">
    <property type="entry name" value="Peptidase_C26"/>
    <property type="match status" value="1"/>
</dbReference>
<keyword evidence="1" id="KW-0378">Hydrolase</keyword>
<evidence type="ECO:0000313" key="2">
    <source>
        <dbReference type="Proteomes" id="UP001201161"/>
    </source>
</evidence>
<dbReference type="Proteomes" id="UP001201161">
    <property type="component" value="Unassembled WGS sequence"/>
</dbReference>
<dbReference type="InterPro" id="IPR029062">
    <property type="entry name" value="Class_I_gatase-like"/>
</dbReference>
<dbReference type="PANTHER" id="PTHR43235:SF1">
    <property type="entry name" value="GLUTAMINE AMIDOTRANSFERASE PB2B2.05-RELATED"/>
    <property type="match status" value="1"/>
</dbReference>
<protein>
    <submittedName>
        <fullName evidence="1">Gamma-glutamyl-gamma-aminobutyrate hydrolase family protein</fullName>
    </submittedName>
</protein>
<comment type="caution">
    <text evidence="1">The sequence shown here is derived from an EMBL/GenBank/DDBJ whole genome shotgun (WGS) entry which is preliminary data.</text>
</comment>
<dbReference type="EMBL" id="JAKJHZ010000010">
    <property type="protein sequence ID" value="MCF6379517.1"/>
    <property type="molecule type" value="Genomic_DNA"/>
</dbReference>